<sequence>MAINTTESVVKKEVENEVLIQKHFPAVVYLDQEKLQETMHFQTKQEFFFVNSFHFMRQGFQMIVDDNFNKCFEPKRVKPWNWNLFLFTLWIIGFFLRYLIIFPFRFIIFVSMLAFFSITFVSSSFLPKTKTKVAIERWLLLRFGDAWLTSLGCVVRYHGKLPPHKPNMIYVCNHTTLFDYMILSSRYPFGLVGQIHPGWIGFLQKRVIAFVDNIWFDRSMRSEKAFVNQKIKDHIADPSNARLLMFPEGTCVNNKYCIMFKKGAFEIGATVVPIAIKYHKIFCDPFWNSRKVSFFRYCLNLMSSWMMIVDVWFLEPTQLQNDENAEQHANRVKHMICDRAHLIPTNWDGYMKHFQLSQRFVEEQQNRFCEEMVSAFNQGPMNRRINSEEDNNINRSESITEFDGEFEGDDGTDATDQTDEQTEGGEQTDTTEESEDGSPKQKKD</sequence>
<keyword evidence="12 16" id="KW-0012">Acyltransferase</keyword>
<accession>A0A5J4UH65</accession>
<keyword evidence="9 14" id="KW-0472">Membrane</keyword>
<dbReference type="GO" id="GO:0005783">
    <property type="term" value="C:endoplasmic reticulum"/>
    <property type="evidence" value="ECO:0007669"/>
    <property type="project" value="TreeGrafter"/>
</dbReference>
<dbReference type="Pfam" id="PF01553">
    <property type="entry name" value="Acyltransferase"/>
    <property type="match status" value="1"/>
</dbReference>
<dbReference type="InterPro" id="IPR002123">
    <property type="entry name" value="Plipid/glycerol_acylTrfase"/>
</dbReference>
<dbReference type="OrthoDB" id="10051137at2759"/>
<dbReference type="PANTHER" id="PTHR23063">
    <property type="entry name" value="PHOSPHOLIPID ACYLTRANSFERASE"/>
    <property type="match status" value="1"/>
</dbReference>
<keyword evidence="11" id="KW-1208">Phospholipid metabolism</keyword>
<dbReference type="SMART" id="SM00563">
    <property type="entry name" value="PlsC"/>
    <property type="match status" value="1"/>
</dbReference>
<dbReference type="AlphaFoldDB" id="A0A5J4UH65"/>
<organism evidence="16 17">
    <name type="scientific">Streblomastix strix</name>
    <dbReference type="NCBI Taxonomy" id="222440"/>
    <lineage>
        <taxon>Eukaryota</taxon>
        <taxon>Metamonada</taxon>
        <taxon>Preaxostyla</taxon>
        <taxon>Oxymonadida</taxon>
        <taxon>Streblomastigidae</taxon>
        <taxon>Streblomastix</taxon>
    </lineage>
</organism>
<keyword evidence="7 14" id="KW-1133">Transmembrane helix</keyword>
<evidence type="ECO:0000256" key="9">
    <source>
        <dbReference type="ARBA" id="ARBA00023136"/>
    </source>
</evidence>
<dbReference type="Proteomes" id="UP000324800">
    <property type="component" value="Unassembled WGS sequence"/>
</dbReference>
<evidence type="ECO:0000313" key="17">
    <source>
        <dbReference type="Proteomes" id="UP000324800"/>
    </source>
</evidence>
<evidence type="ECO:0000259" key="15">
    <source>
        <dbReference type="SMART" id="SM00563"/>
    </source>
</evidence>
<evidence type="ECO:0000256" key="11">
    <source>
        <dbReference type="ARBA" id="ARBA00023264"/>
    </source>
</evidence>
<comment type="caution">
    <text evidence="16">The sequence shown here is derived from an EMBL/GenBank/DDBJ whole genome shotgun (WGS) entry which is preliminary data.</text>
</comment>
<dbReference type="SUPFAM" id="SSF69593">
    <property type="entry name" value="Glycerol-3-phosphate (1)-acyltransferase"/>
    <property type="match status" value="1"/>
</dbReference>
<dbReference type="GO" id="GO:0019432">
    <property type="term" value="P:triglyceride biosynthetic process"/>
    <property type="evidence" value="ECO:0007669"/>
    <property type="project" value="TreeGrafter"/>
</dbReference>
<evidence type="ECO:0000256" key="2">
    <source>
        <dbReference type="ARBA" id="ARBA00005189"/>
    </source>
</evidence>
<evidence type="ECO:0000256" key="5">
    <source>
        <dbReference type="ARBA" id="ARBA00022679"/>
    </source>
</evidence>
<name>A0A5J4UH65_9EUKA</name>
<evidence type="ECO:0000313" key="16">
    <source>
        <dbReference type="EMBL" id="KAA6370048.1"/>
    </source>
</evidence>
<evidence type="ECO:0000256" key="10">
    <source>
        <dbReference type="ARBA" id="ARBA00023209"/>
    </source>
</evidence>
<evidence type="ECO:0000256" key="4">
    <source>
        <dbReference type="ARBA" id="ARBA00022516"/>
    </source>
</evidence>
<dbReference type="GO" id="GO:0016020">
    <property type="term" value="C:membrane"/>
    <property type="evidence" value="ECO:0007669"/>
    <property type="project" value="UniProtKB-SubCell"/>
</dbReference>
<dbReference type="GO" id="GO:0008654">
    <property type="term" value="P:phospholipid biosynthetic process"/>
    <property type="evidence" value="ECO:0007669"/>
    <property type="project" value="UniProtKB-KW"/>
</dbReference>
<evidence type="ECO:0000256" key="3">
    <source>
        <dbReference type="ARBA" id="ARBA00008655"/>
    </source>
</evidence>
<dbReference type="PANTHER" id="PTHR23063:SF2">
    <property type="entry name" value="GLYCEROL-3-PHOSPHATE ACYLTRANSFERASE 4, ISOFORM D-RELATED"/>
    <property type="match status" value="1"/>
</dbReference>
<evidence type="ECO:0000256" key="14">
    <source>
        <dbReference type="SAM" id="Phobius"/>
    </source>
</evidence>
<feature type="domain" description="Phospholipid/glycerol acyltransferase" evidence="15">
    <location>
        <begin position="168"/>
        <end position="279"/>
    </location>
</feature>
<evidence type="ECO:0000256" key="12">
    <source>
        <dbReference type="ARBA" id="ARBA00023315"/>
    </source>
</evidence>
<keyword evidence="4" id="KW-0444">Lipid biosynthesis</keyword>
<evidence type="ECO:0000256" key="13">
    <source>
        <dbReference type="SAM" id="MobiDB-lite"/>
    </source>
</evidence>
<keyword evidence="8" id="KW-0443">Lipid metabolism</keyword>
<protein>
    <submittedName>
        <fullName evidence="16">Glycerol-3-phosphate O-acyltransferase 3/4</fullName>
    </submittedName>
</protein>
<feature type="compositionally biased region" description="Acidic residues" evidence="13">
    <location>
        <begin position="400"/>
        <end position="423"/>
    </location>
</feature>
<dbReference type="CDD" id="cd07991">
    <property type="entry name" value="LPLAT_LPCAT1-like"/>
    <property type="match status" value="1"/>
</dbReference>
<reference evidence="16 17" key="1">
    <citation type="submission" date="2019-03" db="EMBL/GenBank/DDBJ databases">
        <title>Single cell metagenomics reveals metabolic interactions within the superorganism composed of flagellate Streblomastix strix and complex community of Bacteroidetes bacteria on its surface.</title>
        <authorList>
            <person name="Treitli S.C."/>
            <person name="Kolisko M."/>
            <person name="Husnik F."/>
            <person name="Keeling P."/>
            <person name="Hampl V."/>
        </authorList>
    </citation>
    <scope>NUCLEOTIDE SEQUENCE [LARGE SCALE GENOMIC DNA]</scope>
    <source>
        <strain evidence="16">ST1C</strain>
    </source>
</reference>
<keyword evidence="10" id="KW-0594">Phospholipid biosynthesis</keyword>
<keyword evidence="5 16" id="KW-0808">Transferase</keyword>
<dbReference type="GO" id="GO:0004366">
    <property type="term" value="F:glycerol-3-phosphate O-acyltransferase activity"/>
    <property type="evidence" value="ECO:0007669"/>
    <property type="project" value="TreeGrafter"/>
</dbReference>
<evidence type="ECO:0000256" key="7">
    <source>
        <dbReference type="ARBA" id="ARBA00022989"/>
    </source>
</evidence>
<evidence type="ECO:0000256" key="8">
    <source>
        <dbReference type="ARBA" id="ARBA00023098"/>
    </source>
</evidence>
<proteinExistence type="inferred from homology"/>
<feature type="transmembrane region" description="Helical" evidence="14">
    <location>
        <begin position="106"/>
        <end position="127"/>
    </location>
</feature>
<feature type="transmembrane region" description="Helical" evidence="14">
    <location>
        <begin position="80"/>
        <end position="100"/>
    </location>
</feature>
<gene>
    <name evidence="16" type="ORF">EZS28_034425</name>
</gene>
<evidence type="ECO:0000256" key="6">
    <source>
        <dbReference type="ARBA" id="ARBA00022692"/>
    </source>
</evidence>
<evidence type="ECO:0000256" key="1">
    <source>
        <dbReference type="ARBA" id="ARBA00004370"/>
    </source>
</evidence>
<comment type="pathway">
    <text evidence="2">Lipid metabolism.</text>
</comment>
<keyword evidence="6 14" id="KW-0812">Transmembrane</keyword>
<feature type="region of interest" description="Disordered" evidence="13">
    <location>
        <begin position="380"/>
        <end position="444"/>
    </location>
</feature>
<comment type="similarity">
    <text evidence="3">Belongs to the 1-acyl-sn-glycerol-3-phosphate acyltransferase family.</text>
</comment>
<comment type="subcellular location">
    <subcellularLocation>
        <location evidence="1">Membrane</location>
    </subcellularLocation>
</comment>
<dbReference type="EMBL" id="SNRW01015776">
    <property type="protein sequence ID" value="KAA6370048.1"/>
    <property type="molecule type" value="Genomic_DNA"/>
</dbReference>
<dbReference type="InterPro" id="IPR045252">
    <property type="entry name" value="LPCAT1-like"/>
</dbReference>